<comment type="similarity">
    <text evidence="2 7">Belongs to the HSF family.</text>
</comment>
<evidence type="ECO:0000256" key="4">
    <source>
        <dbReference type="ARBA" id="ARBA00023125"/>
    </source>
</evidence>
<keyword evidence="4" id="KW-0238">DNA-binding</keyword>
<feature type="non-terminal residue" evidence="9">
    <location>
        <position position="232"/>
    </location>
</feature>
<keyword evidence="5" id="KW-0804">Transcription</keyword>
<dbReference type="SMART" id="SM00415">
    <property type="entry name" value="HSF"/>
    <property type="match status" value="1"/>
</dbReference>
<evidence type="ECO:0000256" key="2">
    <source>
        <dbReference type="ARBA" id="ARBA00006403"/>
    </source>
</evidence>
<feature type="domain" description="HSF-type DNA-binding" evidence="8">
    <location>
        <begin position="77"/>
        <end position="195"/>
    </location>
</feature>
<comment type="caution">
    <text evidence="9">The sequence shown here is derived from an EMBL/GenBank/DDBJ whole genome shotgun (WGS) entry which is preliminary data.</text>
</comment>
<evidence type="ECO:0000256" key="6">
    <source>
        <dbReference type="ARBA" id="ARBA00023242"/>
    </source>
</evidence>
<evidence type="ECO:0000256" key="7">
    <source>
        <dbReference type="RuleBase" id="RU004020"/>
    </source>
</evidence>
<keyword evidence="3" id="KW-0805">Transcription regulation</keyword>
<evidence type="ECO:0000313" key="9">
    <source>
        <dbReference type="EMBL" id="NXI69739.1"/>
    </source>
</evidence>
<dbReference type="Pfam" id="PF00447">
    <property type="entry name" value="HSF_DNA-bind"/>
    <property type="match status" value="1"/>
</dbReference>
<keyword evidence="6" id="KW-0539">Nucleus</keyword>
<dbReference type="GO" id="GO:0043565">
    <property type="term" value="F:sequence-specific DNA binding"/>
    <property type="evidence" value="ECO:0007669"/>
    <property type="project" value="InterPro"/>
</dbReference>
<evidence type="ECO:0000313" key="10">
    <source>
        <dbReference type="Proteomes" id="UP000567872"/>
    </source>
</evidence>
<feature type="non-terminal residue" evidence="9">
    <location>
        <position position="1"/>
    </location>
</feature>
<dbReference type="InterPro" id="IPR036388">
    <property type="entry name" value="WH-like_DNA-bd_sf"/>
</dbReference>
<protein>
    <submittedName>
        <fullName evidence="9">HSFY1 protein</fullName>
    </submittedName>
</protein>
<dbReference type="InterPro" id="IPR000232">
    <property type="entry name" value="HSF_DNA-bd"/>
</dbReference>
<organism evidence="9 10">
    <name type="scientific">Anseranas semipalmata</name>
    <name type="common">Magpie goose</name>
    <name type="synonym">Anas semipalmata</name>
    <dbReference type="NCBI Taxonomy" id="8851"/>
    <lineage>
        <taxon>Eukaryota</taxon>
        <taxon>Metazoa</taxon>
        <taxon>Chordata</taxon>
        <taxon>Craniata</taxon>
        <taxon>Vertebrata</taxon>
        <taxon>Euteleostomi</taxon>
        <taxon>Archelosauria</taxon>
        <taxon>Archosauria</taxon>
        <taxon>Dinosauria</taxon>
        <taxon>Saurischia</taxon>
        <taxon>Theropoda</taxon>
        <taxon>Coelurosauria</taxon>
        <taxon>Aves</taxon>
        <taxon>Neognathae</taxon>
        <taxon>Galloanserae</taxon>
        <taxon>Anseriformes</taxon>
        <taxon>Anseranatidae</taxon>
        <taxon>Anseranas</taxon>
    </lineage>
</organism>
<dbReference type="PANTHER" id="PTHR10015:SF336">
    <property type="entry name" value="HEAT SHOCK TRANSCRIPTION FACTOR, Y-LINKED"/>
    <property type="match status" value="1"/>
</dbReference>
<dbReference type="GO" id="GO:0003700">
    <property type="term" value="F:DNA-binding transcription factor activity"/>
    <property type="evidence" value="ECO:0007669"/>
    <property type="project" value="InterPro"/>
</dbReference>
<dbReference type="PANTHER" id="PTHR10015">
    <property type="entry name" value="HEAT SHOCK TRANSCRIPTION FACTOR"/>
    <property type="match status" value="1"/>
</dbReference>
<dbReference type="InterPro" id="IPR036390">
    <property type="entry name" value="WH_DNA-bd_sf"/>
</dbReference>
<keyword evidence="10" id="KW-1185">Reference proteome</keyword>
<name>A0A7K9V9H0_ANSSE</name>
<dbReference type="OrthoDB" id="6418155at2759"/>
<comment type="subcellular location">
    <subcellularLocation>
        <location evidence="1">Nucleus</location>
    </subcellularLocation>
</comment>
<dbReference type="Gene3D" id="1.10.10.10">
    <property type="entry name" value="Winged helix-like DNA-binding domain superfamily/Winged helix DNA-binding domain"/>
    <property type="match status" value="1"/>
</dbReference>
<sequence length="232" mass="26108">EPSSAETSNVSVPNKPIDLAVSASPVLQVRDKRAACDADLGSIKEENTFQGSCDESCTKRVRLNISEESSGKADNLTSRSFLKKLWEIVGSNRFQSIWWGDNGNCVVIVEKIFKTELLARRGPLQIFEIDNMKTFICQLHLHGFCKMQWDLPRSASCDEFLANEGAVSAFSKLLFYHHPYFKRDYPHLLRRCKRSTGVKNRVPAAFSLDLALKEGHLRRNPLKTWSGSASSV</sequence>
<dbReference type="Proteomes" id="UP000567872">
    <property type="component" value="Unassembled WGS sequence"/>
</dbReference>
<evidence type="ECO:0000256" key="3">
    <source>
        <dbReference type="ARBA" id="ARBA00023015"/>
    </source>
</evidence>
<accession>A0A7K9V9H0</accession>
<dbReference type="AlphaFoldDB" id="A0A7K9V9H0"/>
<dbReference type="FunFam" id="1.10.10.10:FF:000349">
    <property type="entry name" value="Heat shock transcription factor, Y-linked"/>
    <property type="match status" value="1"/>
</dbReference>
<proteinExistence type="inferred from homology"/>
<dbReference type="SUPFAM" id="SSF46785">
    <property type="entry name" value="Winged helix' DNA-binding domain"/>
    <property type="match status" value="1"/>
</dbReference>
<dbReference type="EMBL" id="VXAA01004691">
    <property type="protein sequence ID" value="NXI69739.1"/>
    <property type="molecule type" value="Genomic_DNA"/>
</dbReference>
<evidence type="ECO:0000259" key="8">
    <source>
        <dbReference type="SMART" id="SM00415"/>
    </source>
</evidence>
<evidence type="ECO:0000256" key="1">
    <source>
        <dbReference type="ARBA" id="ARBA00004123"/>
    </source>
</evidence>
<reference evidence="9 10" key="1">
    <citation type="submission" date="2019-09" db="EMBL/GenBank/DDBJ databases">
        <title>Bird 10,000 Genomes (B10K) Project - Family phase.</title>
        <authorList>
            <person name="Zhang G."/>
        </authorList>
    </citation>
    <scope>NUCLEOTIDE SEQUENCE [LARGE SCALE GENOMIC DNA]</scope>
    <source>
        <strain evidence="9">B10K-DU-001-57</strain>
        <tissue evidence="9">Muscle</tissue>
    </source>
</reference>
<dbReference type="GO" id="GO:0005634">
    <property type="term" value="C:nucleus"/>
    <property type="evidence" value="ECO:0007669"/>
    <property type="project" value="UniProtKB-SubCell"/>
</dbReference>
<evidence type="ECO:0000256" key="5">
    <source>
        <dbReference type="ARBA" id="ARBA00023163"/>
    </source>
</evidence>
<gene>
    <name evidence="9" type="primary">Hsfy1_0</name>
    <name evidence="9" type="ORF">ANSSEM_R04465</name>
</gene>